<dbReference type="EMBL" id="JAGDFM010000020">
    <property type="protein sequence ID" value="KAG7391498.1"/>
    <property type="molecule type" value="Genomic_DNA"/>
</dbReference>
<sequence>MPKTHQIRVNIVICISLDGFHPRRRQRVEIHNLRCNQSNPSALSPPPDDEMNEFLREHESFSRTGVHDVRLRVPSKTLNGDFHFVRFESSKTREAIEFIASTVLILDGE</sequence>
<reference evidence="1" key="1">
    <citation type="submission" date="2021-02" db="EMBL/GenBank/DDBJ databases">
        <authorList>
            <person name="Palmer J.M."/>
        </authorList>
    </citation>
    <scope>NUCLEOTIDE SEQUENCE</scope>
    <source>
        <strain evidence="1">SCRP734</strain>
    </source>
</reference>
<organism evidence="1 2">
    <name type="scientific">Phytophthora pseudosyringae</name>
    <dbReference type="NCBI Taxonomy" id="221518"/>
    <lineage>
        <taxon>Eukaryota</taxon>
        <taxon>Sar</taxon>
        <taxon>Stramenopiles</taxon>
        <taxon>Oomycota</taxon>
        <taxon>Peronosporomycetes</taxon>
        <taxon>Peronosporales</taxon>
        <taxon>Peronosporaceae</taxon>
        <taxon>Phytophthora</taxon>
    </lineage>
</organism>
<comment type="caution">
    <text evidence="1">The sequence shown here is derived from an EMBL/GenBank/DDBJ whole genome shotgun (WGS) entry which is preliminary data.</text>
</comment>
<evidence type="ECO:0000313" key="2">
    <source>
        <dbReference type="Proteomes" id="UP000694044"/>
    </source>
</evidence>
<accession>A0A8T1WG01</accession>
<name>A0A8T1WG01_9STRA</name>
<gene>
    <name evidence="1" type="ORF">PHYPSEUDO_004568</name>
</gene>
<dbReference type="OrthoDB" id="275583at2759"/>
<keyword evidence="2" id="KW-1185">Reference proteome</keyword>
<evidence type="ECO:0000313" key="1">
    <source>
        <dbReference type="EMBL" id="KAG7391498.1"/>
    </source>
</evidence>
<proteinExistence type="predicted"/>
<protein>
    <submittedName>
        <fullName evidence="1">Uncharacterized protein</fullName>
    </submittedName>
</protein>
<dbReference type="Proteomes" id="UP000694044">
    <property type="component" value="Unassembled WGS sequence"/>
</dbReference>
<dbReference type="AlphaFoldDB" id="A0A8T1WG01"/>